<name>A0A021VS36_9CELL</name>
<feature type="domain" description="Glucosamine/galactosamine-6-phosphate isomerase" evidence="8">
    <location>
        <begin position="15"/>
        <end position="249"/>
    </location>
</feature>
<dbReference type="NCBIfam" id="TIGR01198">
    <property type="entry name" value="pgl"/>
    <property type="match status" value="1"/>
</dbReference>
<evidence type="ECO:0000256" key="7">
    <source>
        <dbReference type="RuleBase" id="RU365095"/>
    </source>
</evidence>
<comment type="caution">
    <text evidence="9">The sequence shown here is derived from an EMBL/GenBank/DDBJ whole genome shotgun (WGS) entry which is preliminary data.</text>
</comment>
<dbReference type="SUPFAM" id="SSF100950">
    <property type="entry name" value="NagB/RpiA/CoA transferase-like"/>
    <property type="match status" value="1"/>
</dbReference>
<comment type="similarity">
    <text evidence="4 7">Belongs to the glucosamine/galactosamine-6-phosphate isomerase family. 6-phosphogluconolactonase subfamily.</text>
</comment>
<sequence>MTATDGPGRLAVVHPDAATLAAATAARLLLRLLDGQATHRPLHVGLTGGTVGIRTLREMAASPLRDAVDWTGVHLWWGDERFLPSGHPDRNETQAREALLDALPVPVGNVHAMPAADAPGISTPEDSAAAYAAELARFAGEAPGDDAGPAVPSFDVLLLGMGPDGHVASLFPGHEALEVVDRTVVGVHGSPKPPPERVSLTWPAIEAAREVWLVVAGADKAEAAARGLAGDDVTRTPAAGALGRRRTLWLLDVQAASEVPTADG</sequence>
<dbReference type="GO" id="GO:0005975">
    <property type="term" value="P:carbohydrate metabolic process"/>
    <property type="evidence" value="ECO:0007669"/>
    <property type="project" value="UniProtKB-UniRule"/>
</dbReference>
<protein>
    <recommendedName>
        <fullName evidence="6 7">6-phosphogluconolactonase</fullName>
        <shortName evidence="7">6PGL</shortName>
        <ecNumber evidence="5 7">3.1.1.31</ecNumber>
    </recommendedName>
</protein>
<evidence type="ECO:0000259" key="8">
    <source>
        <dbReference type="Pfam" id="PF01182"/>
    </source>
</evidence>
<dbReference type="PANTHER" id="PTHR11054:SF0">
    <property type="entry name" value="6-PHOSPHOGLUCONOLACTONASE"/>
    <property type="match status" value="1"/>
</dbReference>
<dbReference type="InterPro" id="IPR005900">
    <property type="entry name" value="6-phosphogluconolactonase_DevB"/>
</dbReference>
<accession>A0A021VS36</accession>
<dbReference type="PANTHER" id="PTHR11054">
    <property type="entry name" value="6-PHOSPHOGLUCONOLACTONASE"/>
    <property type="match status" value="1"/>
</dbReference>
<dbReference type="AlphaFoldDB" id="A0A021VS36"/>
<dbReference type="EMBL" id="AXCW01000054">
    <property type="protein sequence ID" value="EYR64019.1"/>
    <property type="molecule type" value="Genomic_DNA"/>
</dbReference>
<dbReference type="InterPro" id="IPR039104">
    <property type="entry name" value="6PGL"/>
</dbReference>
<dbReference type="EC" id="3.1.1.31" evidence="5 7"/>
<dbReference type="UniPathway" id="UPA00115">
    <property type="reaction ID" value="UER00409"/>
</dbReference>
<evidence type="ECO:0000313" key="10">
    <source>
        <dbReference type="Proteomes" id="UP000019753"/>
    </source>
</evidence>
<dbReference type="GO" id="GO:0006098">
    <property type="term" value="P:pentose-phosphate shunt"/>
    <property type="evidence" value="ECO:0007669"/>
    <property type="project" value="UniProtKB-UniPathway"/>
</dbReference>
<dbReference type="Proteomes" id="UP000019753">
    <property type="component" value="Unassembled WGS sequence"/>
</dbReference>
<comment type="pathway">
    <text evidence="3 7">Carbohydrate degradation; pentose phosphate pathway; D-ribulose 5-phosphate from D-glucose 6-phosphate (oxidative stage): step 2/3.</text>
</comment>
<evidence type="ECO:0000256" key="5">
    <source>
        <dbReference type="ARBA" id="ARBA00013198"/>
    </source>
</evidence>
<dbReference type="InterPro" id="IPR006148">
    <property type="entry name" value="Glc/Gal-6P_isomerase"/>
</dbReference>
<dbReference type="GO" id="GO:0017057">
    <property type="term" value="F:6-phosphogluconolactonase activity"/>
    <property type="evidence" value="ECO:0007669"/>
    <property type="project" value="UniProtKB-UniRule"/>
</dbReference>
<evidence type="ECO:0000313" key="9">
    <source>
        <dbReference type="EMBL" id="EYR64019.1"/>
    </source>
</evidence>
<evidence type="ECO:0000256" key="6">
    <source>
        <dbReference type="ARBA" id="ARBA00020337"/>
    </source>
</evidence>
<dbReference type="RefSeq" id="WP_034224575.1">
    <property type="nucleotide sequence ID" value="NZ_AXCW01000054.1"/>
</dbReference>
<comment type="catalytic activity">
    <reaction evidence="1 7">
        <text>6-phospho-D-glucono-1,5-lactone + H2O = 6-phospho-D-gluconate + H(+)</text>
        <dbReference type="Rhea" id="RHEA:12556"/>
        <dbReference type="ChEBI" id="CHEBI:15377"/>
        <dbReference type="ChEBI" id="CHEBI:15378"/>
        <dbReference type="ChEBI" id="CHEBI:57955"/>
        <dbReference type="ChEBI" id="CHEBI:58759"/>
        <dbReference type="EC" id="3.1.1.31"/>
    </reaction>
</comment>
<evidence type="ECO:0000256" key="4">
    <source>
        <dbReference type="ARBA" id="ARBA00010662"/>
    </source>
</evidence>
<dbReference type="OrthoDB" id="9810967at2"/>
<dbReference type="Gene3D" id="3.40.50.1360">
    <property type="match status" value="1"/>
</dbReference>
<organism evidence="9 10">
    <name type="scientific">Actinotalea ferrariae CF5-4</name>
    <dbReference type="NCBI Taxonomy" id="948458"/>
    <lineage>
        <taxon>Bacteria</taxon>
        <taxon>Bacillati</taxon>
        <taxon>Actinomycetota</taxon>
        <taxon>Actinomycetes</taxon>
        <taxon>Micrococcales</taxon>
        <taxon>Cellulomonadaceae</taxon>
        <taxon>Actinotalea</taxon>
    </lineage>
</organism>
<comment type="function">
    <text evidence="2 7">Hydrolysis of 6-phosphogluconolactone to 6-phosphogluconate.</text>
</comment>
<keyword evidence="10" id="KW-1185">Reference proteome</keyword>
<gene>
    <name evidence="7" type="primary">pgl</name>
    <name evidence="9" type="ORF">N866_16380</name>
</gene>
<keyword evidence="7" id="KW-0378">Hydrolase</keyword>
<dbReference type="CDD" id="cd01400">
    <property type="entry name" value="6PGL"/>
    <property type="match status" value="1"/>
</dbReference>
<evidence type="ECO:0000256" key="2">
    <source>
        <dbReference type="ARBA" id="ARBA00002681"/>
    </source>
</evidence>
<evidence type="ECO:0000256" key="1">
    <source>
        <dbReference type="ARBA" id="ARBA00000832"/>
    </source>
</evidence>
<reference evidence="9 10" key="1">
    <citation type="submission" date="2014-01" db="EMBL/GenBank/DDBJ databases">
        <title>Actinotalea ferrariae CF5-4.</title>
        <authorList>
            <person name="Chen F."/>
            <person name="Li Y."/>
            <person name="Wang G."/>
        </authorList>
    </citation>
    <scope>NUCLEOTIDE SEQUENCE [LARGE SCALE GENOMIC DNA]</scope>
    <source>
        <strain evidence="9 10">CF5-4</strain>
    </source>
</reference>
<dbReference type="Pfam" id="PF01182">
    <property type="entry name" value="Glucosamine_iso"/>
    <property type="match status" value="1"/>
</dbReference>
<proteinExistence type="inferred from homology"/>
<evidence type="ECO:0000256" key="3">
    <source>
        <dbReference type="ARBA" id="ARBA00004961"/>
    </source>
</evidence>
<dbReference type="InterPro" id="IPR037171">
    <property type="entry name" value="NagB/RpiA_transferase-like"/>
</dbReference>